<dbReference type="AlphaFoldDB" id="A0A4Y7SR03"/>
<evidence type="ECO:0000256" key="1">
    <source>
        <dbReference type="SAM" id="MobiDB-lite"/>
    </source>
</evidence>
<keyword evidence="2" id="KW-0472">Membrane</keyword>
<evidence type="ECO:0000313" key="3">
    <source>
        <dbReference type="EMBL" id="TEB24290.1"/>
    </source>
</evidence>
<sequence>MPVDDSEFLELCSPRQYKHVWLYIIGKASLILFDILPEAFLFLCDAWISLLMWFNNMDYVVPLRKILLPATSTGNVNDGDSSEVDQPNVIHGGGETLQPQDQVPIEQEPQPGEVEVAHDDPVDNDTPLALGAAPIEQSLRCDHCLSTTIEPPIIQCPANHIICLQCLTMHADVQLSKGDPELLCLHPIQCLLAFELEELQKLPQQALWDLFGRFRRPVGEPVDEPQHVGTITEMDEGDTNSVANTLIEDESSDEEDDGVMYAAFELAEAVSMRRISFRKPRRTRVKLEEAEDVTREETWPNFEEVPVKEQAFMPPPLTLHVLFPQNPSVTYSTHITAGWDSTIPANSVAAPPLLWEPSKAEKVDVARASSAKPSDAHISRKALHDALEETKRKRGNAQARLWSARKKVKEGKWPPERLEKAERDRAEAGMEQAKAQAALDAWDASH</sequence>
<keyword evidence="2" id="KW-0812">Transmembrane</keyword>
<feature type="compositionally biased region" description="Basic and acidic residues" evidence="1">
    <location>
        <begin position="410"/>
        <end position="428"/>
    </location>
</feature>
<keyword evidence="2" id="KW-1133">Transmembrane helix</keyword>
<evidence type="ECO:0000256" key="2">
    <source>
        <dbReference type="SAM" id="Phobius"/>
    </source>
</evidence>
<reference evidence="3 4" key="1">
    <citation type="journal article" date="2019" name="Nat. Ecol. Evol.">
        <title>Megaphylogeny resolves global patterns of mushroom evolution.</title>
        <authorList>
            <person name="Varga T."/>
            <person name="Krizsan K."/>
            <person name="Foldi C."/>
            <person name="Dima B."/>
            <person name="Sanchez-Garcia M."/>
            <person name="Sanchez-Ramirez S."/>
            <person name="Szollosi G.J."/>
            <person name="Szarkandi J.G."/>
            <person name="Papp V."/>
            <person name="Albert L."/>
            <person name="Andreopoulos W."/>
            <person name="Angelini C."/>
            <person name="Antonin V."/>
            <person name="Barry K.W."/>
            <person name="Bougher N.L."/>
            <person name="Buchanan P."/>
            <person name="Buyck B."/>
            <person name="Bense V."/>
            <person name="Catcheside P."/>
            <person name="Chovatia M."/>
            <person name="Cooper J."/>
            <person name="Damon W."/>
            <person name="Desjardin D."/>
            <person name="Finy P."/>
            <person name="Geml J."/>
            <person name="Haridas S."/>
            <person name="Hughes K."/>
            <person name="Justo A."/>
            <person name="Karasinski D."/>
            <person name="Kautmanova I."/>
            <person name="Kiss B."/>
            <person name="Kocsube S."/>
            <person name="Kotiranta H."/>
            <person name="LaButti K.M."/>
            <person name="Lechner B.E."/>
            <person name="Liimatainen K."/>
            <person name="Lipzen A."/>
            <person name="Lukacs Z."/>
            <person name="Mihaltcheva S."/>
            <person name="Morgado L.N."/>
            <person name="Niskanen T."/>
            <person name="Noordeloos M.E."/>
            <person name="Ohm R.A."/>
            <person name="Ortiz-Santana B."/>
            <person name="Ovrebo C."/>
            <person name="Racz N."/>
            <person name="Riley R."/>
            <person name="Savchenko A."/>
            <person name="Shiryaev A."/>
            <person name="Soop K."/>
            <person name="Spirin V."/>
            <person name="Szebenyi C."/>
            <person name="Tomsovsky M."/>
            <person name="Tulloss R.E."/>
            <person name="Uehling J."/>
            <person name="Grigoriev I.V."/>
            <person name="Vagvolgyi C."/>
            <person name="Papp T."/>
            <person name="Martin F.M."/>
            <person name="Miettinen O."/>
            <person name="Hibbett D.S."/>
            <person name="Nagy L.G."/>
        </authorList>
    </citation>
    <scope>NUCLEOTIDE SEQUENCE [LARGE SCALE GENOMIC DNA]</scope>
    <source>
        <strain evidence="3 4">FP101781</strain>
    </source>
</reference>
<comment type="caution">
    <text evidence="3">The sequence shown here is derived from an EMBL/GenBank/DDBJ whole genome shotgun (WGS) entry which is preliminary data.</text>
</comment>
<evidence type="ECO:0000313" key="4">
    <source>
        <dbReference type="Proteomes" id="UP000298030"/>
    </source>
</evidence>
<accession>A0A4Y7SR03</accession>
<dbReference type="Proteomes" id="UP000298030">
    <property type="component" value="Unassembled WGS sequence"/>
</dbReference>
<feature type="region of interest" description="Disordered" evidence="1">
    <location>
        <begin position="401"/>
        <end position="428"/>
    </location>
</feature>
<gene>
    <name evidence="3" type="ORF">FA13DRAFT_1739329</name>
</gene>
<protein>
    <submittedName>
        <fullName evidence="3">Uncharacterized protein</fullName>
    </submittedName>
</protein>
<organism evidence="3 4">
    <name type="scientific">Coprinellus micaceus</name>
    <name type="common">Glistening ink-cap mushroom</name>
    <name type="synonym">Coprinus micaceus</name>
    <dbReference type="NCBI Taxonomy" id="71717"/>
    <lineage>
        <taxon>Eukaryota</taxon>
        <taxon>Fungi</taxon>
        <taxon>Dikarya</taxon>
        <taxon>Basidiomycota</taxon>
        <taxon>Agaricomycotina</taxon>
        <taxon>Agaricomycetes</taxon>
        <taxon>Agaricomycetidae</taxon>
        <taxon>Agaricales</taxon>
        <taxon>Agaricineae</taxon>
        <taxon>Psathyrellaceae</taxon>
        <taxon>Coprinellus</taxon>
    </lineage>
</organism>
<name>A0A4Y7SR03_COPMI</name>
<proteinExistence type="predicted"/>
<dbReference type="EMBL" id="QPFP01000068">
    <property type="protein sequence ID" value="TEB24290.1"/>
    <property type="molecule type" value="Genomic_DNA"/>
</dbReference>
<keyword evidence="4" id="KW-1185">Reference proteome</keyword>
<feature type="transmembrane region" description="Helical" evidence="2">
    <location>
        <begin position="20"/>
        <end position="43"/>
    </location>
</feature>